<keyword evidence="4" id="KW-0949">S-adenosyl-L-methionine</keyword>
<dbReference type="InterPro" id="IPR010505">
    <property type="entry name" value="MoaA_twitch"/>
</dbReference>
<keyword evidence="6" id="KW-0547">Nucleotide-binding</keyword>
<dbReference type="GO" id="GO:0046872">
    <property type="term" value="F:metal ion binding"/>
    <property type="evidence" value="ECO:0007669"/>
    <property type="project" value="UniProtKB-KW"/>
</dbReference>
<evidence type="ECO:0000256" key="8">
    <source>
        <dbReference type="ARBA" id="ARBA00023014"/>
    </source>
</evidence>
<keyword evidence="10" id="KW-0501">Molybdenum cofactor biosynthesis</keyword>
<dbReference type="Pfam" id="PF04055">
    <property type="entry name" value="Radical_SAM"/>
    <property type="match status" value="1"/>
</dbReference>
<dbReference type="EC" id="4.1.99.22" evidence="2"/>
<keyword evidence="11" id="KW-0456">Lyase</keyword>
<evidence type="ECO:0000256" key="5">
    <source>
        <dbReference type="ARBA" id="ARBA00022723"/>
    </source>
</evidence>
<dbReference type="InterPro" id="IPR050105">
    <property type="entry name" value="MoCo_biosynth_MoaA/MoaC"/>
</dbReference>
<dbReference type="InterPro" id="IPR040064">
    <property type="entry name" value="MoaA-like"/>
</dbReference>
<dbReference type="SFLD" id="SFLDG01067">
    <property type="entry name" value="SPASM/twitch_domain_containing"/>
    <property type="match status" value="1"/>
</dbReference>
<dbReference type="Pfam" id="PF06463">
    <property type="entry name" value="Mob_synth_C"/>
    <property type="match status" value="1"/>
</dbReference>
<reference evidence="14 15" key="1">
    <citation type="submission" date="2015-09" db="EMBL/GenBank/DDBJ databases">
        <authorList>
            <consortium name="Pathogen Informatics"/>
        </authorList>
    </citation>
    <scope>NUCLEOTIDE SEQUENCE [LARGE SCALE GENOMIC DNA]</scope>
    <source>
        <strain evidence="14 15">2789STDY5834957</strain>
    </source>
</reference>
<evidence type="ECO:0000256" key="6">
    <source>
        <dbReference type="ARBA" id="ARBA00022741"/>
    </source>
</evidence>
<keyword evidence="9" id="KW-0342">GTP-binding</keyword>
<proteinExistence type="predicted"/>
<dbReference type="UniPathway" id="UPA00344"/>
<dbReference type="PANTHER" id="PTHR22960:SF0">
    <property type="entry name" value="MOLYBDENUM COFACTOR BIOSYNTHESIS PROTEIN 1"/>
    <property type="match status" value="1"/>
</dbReference>
<evidence type="ECO:0000256" key="4">
    <source>
        <dbReference type="ARBA" id="ARBA00022691"/>
    </source>
</evidence>
<feature type="domain" description="Radical SAM core" evidence="13">
    <location>
        <begin position="4"/>
        <end position="226"/>
    </location>
</feature>
<evidence type="ECO:0000259" key="13">
    <source>
        <dbReference type="PROSITE" id="PS51918"/>
    </source>
</evidence>
<evidence type="ECO:0000256" key="7">
    <source>
        <dbReference type="ARBA" id="ARBA00023004"/>
    </source>
</evidence>
<dbReference type="GO" id="GO:0006777">
    <property type="term" value="P:Mo-molybdopterin cofactor biosynthetic process"/>
    <property type="evidence" value="ECO:0007669"/>
    <property type="project" value="UniProtKB-KW"/>
</dbReference>
<dbReference type="Gene3D" id="3.20.20.70">
    <property type="entry name" value="Aldolase class I"/>
    <property type="match status" value="1"/>
</dbReference>
<dbReference type="GO" id="GO:0061798">
    <property type="term" value="F:GTP 3',8'-cyclase activity"/>
    <property type="evidence" value="ECO:0007669"/>
    <property type="project" value="UniProtKB-EC"/>
</dbReference>
<gene>
    <name evidence="14" type="primary">moaA_1</name>
    <name evidence="14" type="ORF">ERS852569_01522</name>
</gene>
<dbReference type="GO" id="GO:0061799">
    <property type="term" value="F:cyclic pyranopterin monophosphate synthase activity"/>
    <property type="evidence" value="ECO:0007669"/>
    <property type="project" value="TreeGrafter"/>
</dbReference>
<evidence type="ECO:0000256" key="11">
    <source>
        <dbReference type="ARBA" id="ARBA00023239"/>
    </source>
</evidence>
<dbReference type="CDD" id="cd21117">
    <property type="entry name" value="Twitch_MoaA"/>
    <property type="match status" value="1"/>
</dbReference>
<evidence type="ECO:0000256" key="9">
    <source>
        <dbReference type="ARBA" id="ARBA00023134"/>
    </source>
</evidence>
<evidence type="ECO:0000256" key="1">
    <source>
        <dbReference type="ARBA" id="ARBA00001966"/>
    </source>
</evidence>
<dbReference type="InterPro" id="IPR013483">
    <property type="entry name" value="MoaA"/>
</dbReference>
<dbReference type="NCBIfam" id="TIGR02666">
    <property type="entry name" value="moaA"/>
    <property type="match status" value="1"/>
</dbReference>
<keyword evidence="5" id="KW-0479">Metal-binding</keyword>
<dbReference type="PROSITE" id="PS01305">
    <property type="entry name" value="MOAA_NIFB_PQQE"/>
    <property type="match status" value="1"/>
</dbReference>
<dbReference type="GO" id="GO:0005525">
    <property type="term" value="F:GTP binding"/>
    <property type="evidence" value="ECO:0007669"/>
    <property type="project" value="UniProtKB-KW"/>
</dbReference>
<dbReference type="InterPro" id="IPR007197">
    <property type="entry name" value="rSAM"/>
</dbReference>
<evidence type="ECO:0000256" key="3">
    <source>
        <dbReference type="ARBA" id="ARBA00022485"/>
    </source>
</evidence>
<dbReference type="InterPro" id="IPR000385">
    <property type="entry name" value="MoaA_NifB_PqqE_Fe-S-bd_CS"/>
</dbReference>
<dbReference type="AlphaFoldDB" id="A0A174SW09"/>
<protein>
    <recommendedName>
        <fullName evidence="2">GTP 3',8-cyclase</fullName>
        <ecNumber evidence="2">4.1.99.22</ecNumber>
    </recommendedName>
</protein>
<evidence type="ECO:0000313" key="15">
    <source>
        <dbReference type="Proteomes" id="UP000095762"/>
    </source>
</evidence>
<dbReference type="SFLD" id="SFLDG01386">
    <property type="entry name" value="main_SPASM_domain-containing"/>
    <property type="match status" value="1"/>
</dbReference>
<dbReference type="SUPFAM" id="SSF102114">
    <property type="entry name" value="Radical SAM enzymes"/>
    <property type="match status" value="1"/>
</dbReference>
<keyword evidence="3" id="KW-0004">4Fe-4S</keyword>
<dbReference type="SFLD" id="SFLDS00029">
    <property type="entry name" value="Radical_SAM"/>
    <property type="match status" value="1"/>
</dbReference>
<dbReference type="SMART" id="SM00729">
    <property type="entry name" value="Elp3"/>
    <property type="match status" value="1"/>
</dbReference>
<dbReference type="InterPro" id="IPR058240">
    <property type="entry name" value="rSAM_sf"/>
</dbReference>
<evidence type="ECO:0000256" key="12">
    <source>
        <dbReference type="ARBA" id="ARBA00048697"/>
    </source>
</evidence>
<evidence type="ECO:0000256" key="10">
    <source>
        <dbReference type="ARBA" id="ARBA00023150"/>
    </source>
</evidence>
<dbReference type="InterPro" id="IPR006638">
    <property type="entry name" value="Elp3/MiaA/NifB-like_rSAM"/>
</dbReference>
<accession>A0A174SW09</accession>
<evidence type="ECO:0000313" key="14">
    <source>
        <dbReference type="EMBL" id="CUP99585.1"/>
    </source>
</evidence>
<evidence type="ECO:0000256" key="2">
    <source>
        <dbReference type="ARBA" id="ARBA00012167"/>
    </source>
</evidence>
<dbReference type="GO" id="GO:0051539">
    <property type="term" value="F:4 iron, 4 sulfur cluster binding"/>
    <property type="evidence" value="ECO:0007669"/>
    <property type="project" value="UniProtKB-KW"/>
</dbReference>
<name>A0A174SW09_9FIRM</name>
<dbReference type="EMBL" id="CZBP01000010">
    <property type="protein sequence ID" value="CUP99585.1"/>
    <property type="molecule type" value="Genomic_DNA"/>
</dbReference>
<comment type="catalytic activity">
    <reaction evidence="12">
        <text>GTP + AH2 + S-adenosyl-L-methionine = (8S)-3',8-cyclo-7,8-dihydroguanosine 5'-triphosphate + 5'-deoxyadenosine + L-methionine + A + H(+)</text>
        <dbReference type="Rhea" id="RHEA:49576"/>
        <dbReference type="ChEBI" id="CHEBI:13193"/>
        <dbReference type="ChEBI" id="CHEBI:15378"/>
        <dbReference type="ChEBI" id="CHEBI:17319"/>
        <dbReference type="ChEBI" id="CHEBI:17499"/>
        <dbReference type="ChEBI" id="CHEBI:37565"/>
        <dbReference type="ChEBI" id="CHEBI:57844"/>
        <dbReference type="ChEBI" id="CHEBI:59789"/>
        <dbReference type="ChEBI" id="CHEBI:131766"/>
        <dbReference type="EC" id="4.1.99.22"/>
    </reaction>
</comment>
<keyword evidence="7" id="KW-0408">Iron</keyword>
<sequence length="327" mass="36452">MIDKYGREIDYLRISLTDRCNLRCIYCMPEEGVKSLSHAEILTYDEILRICRCAADLGIRKIKLTGGEPLVRKGCASLVKQIKAIPGIEKVTLTTNGILLAEQLDALLDAGIDAINISLDTLDSELFKKVARRDGLEKVFEGIEAALAHPGLSLKINSVPVIKEKENFIGIAGLAQKYPIHVRFIEMMPIGFGKQFPFQDEESIKAVLEEAYGPMHAVNERYGNGPCHYYEIAGFKGKIGFISAMTHKFCSQCNRVRLTSEGFMKGCLQYQKGTDLRGLMRGGCTDSELKKAIYQVIWNKPVSHNFYEAKTEQDEIRGMSQIGGGDM</sequence>
<comment type="cofactor">
    <cofactor evidence="1">
        <name>[4Fe-4S] cluster</name>
        <dbReference type="ChEBI" id="CHEBI:49883"/>
    </cofactor>
</comment>
<dbReference type="Proteomes" id="UP000095762">
    <property type="component" value="Unassembled WGS sequence"/>
</dbReference>
<dbReference type="PANTHER" id="PTHR22960">
    <property type="entry name" value="MOLYBDOPTERIN COFACTOR SYNTHESIS PROTEIN A"/>
    <property type="match status" value="1"/>
</dbReference>
<dbReference type="CDD" id="cd01335">
    <property type="entry name" value="Radical_SAM"/>
    <property type="match status" value="1"/>
</dbReference>
<dbReference type="PROSITE" id="PS51918">
    <property type="entry name" value="RADICAL_SAM"/>
    <property type="match status" value="1"/>
</dbReference>
<keyword evidence="8" id="KW-0411">Iron-sulfur</keyword>
<dbReference type="RefSeq" id="WP_055059784.1">
    <property type="nucleotide sequence ID" value="NZ_CZBP01000010.1"/>
</dbReference>
<dbReference type="SFLD" id="SFLDG01383">
    <property type="entry name" value="cyclic_pyranopterin_phosphate"/>
    <property type="match status" value="1"/>
</dbReference>
<dbReference type="InterPro" id="IPR013785">
    <property type="entry name" value="Aldolase_TIM"/>
</dbReference>
<organism evidence="14 15">
    <name type="scientific">Blautia obeum</name>
    <dbReference type="NCBI Taxonomy" id="40520"/>
    <lineage>
        <taxon>Bacteria</taxon>
        <taxon>Bacillati</taxon>
        <taxon>Bacillota</taxon>
        <taxon>Clostridia</taxon>
        <taxon>Lachnospirales</taxon>
        <taxon>Lachnospiraceae</taxon>
        <taxon>Blautia</taxon>
    </lineage>
</organism>